<dbReference type="GeneID" id="24607710"/>
<accession>A0A0A0RSY9</accession>
<proteinExistence type="predicted"/>
<dbReference type="KEGG" id="vg:24607710"/>
<evidence type="ECO:0000313" key="1">
    <source>
        <dbReference type="EMBL" id="AIW03666.1"/>
    </source>
</evidence>
<reference evidence="1 2" key="1">
    <citation type="journal article" date="2015" name="Genome Announc.">
        <title>Complete Genome of Bacillus megaterium Podophage Pascal.</title>
        <authorList>
            <person name="Snowden J.D."/>
            <person name="Vega Gonzalez A.E."/>
            <person name="Maroun J.W."/>
            <person name="Hernandez A.C."/>
            <person name="Kuty Everett G.F."/>
        </authorList>
    </citation>
    <scope>NUCLEOTIDE SEQUENCE [LARGE SCALE GENOMIC DNA]</scope>
</reference>
<dbReference type="Proteomes" id="UP000030208">
    <property type="component" value="Segment"/>
</dbReference>
<keyword evidence="2" id="KW-1185">Reference proteome</keyword>
<dbReference type="OrthoDB" id="8611at10239"/>
<evidence type="ECO:0000313" key="2">
    <source>
        <dbReference type="Proteomes" id="UP000030208"/>
    </source>
</evidence>
<dbReference type="RefSeq" id="YP_009151499.1">
    <property type="nucleotide sequence ID" value="NC_027372.1"/>
</dbReference>
<dbReference type="EMBL" id="KM236247">
    <property type="protein sequence ID" value="AIW03666.1"/>
    <property type="molecule type" value="Genomic_DNA"/>
</dbReference>
<protein>
    <recommendedName>
        <fullName evidence="3">HNH endonuclease</fullName>
    </recommendedName>
</protein>
<sequence>MTAPKKINGQKFGKLTAVKAVGLNERKNTIWFCKCDCGGTKKVPATRLITGITKSCGCLKKVERRVKHGLSTDPKTGKRTRLYNTWKKMKQKCFNPNDPKYDDYGARGITVCSEWSEDFKIFHDWAMNNGYDDKLSIDRINNDGNYEPSNCRWADAKTQANNRRKRRYYRKGDK</sequence>
<evidence type="ECO:0008006" key="3">
    <source>
        <dbReference type="Google" id="ProtNLM"/>
    </source>
</evidence>
<gene>
    <name evidence="1" type="ORF">CPT_Pascal31</name>
</gene>
<organism evidence="1 2">
    <name type="scientific">Bacillus phage Pascal</name>
    <dbReference type="NCBI Taxonomy" id="1540092"/>
    <lineage>
        <taxon>Viruses</taxon>
        <taxon>Duplodnaviria</taxon>
        <taxon>Heunggongvirae</taxon>
        <taxon>Uroviricota</taxon>
        <taxon>Caudoviricetes</taxon>
        <taxon>Pagevirus</taxon>
        <taxon>Pagevirus pascal</taxon>
    </lineage>
</organism>
<name>A0A0A0RSY9_9CAUD</name>